<feature type="transmembrane region" description="Helical" evidence="2">
    <location>
        <begin position="98"/>
        <end position="121"/>
    </location>
</feature>
<dbReference type="EMBL" id="SPQB01000003">
    <property type="protein sequence ID" value="TFU34199.1"/>
    <property type="molecule type" value="Genomic_DNA"/>
</dbReference>
<dbReference type="PANTHER" id="PTHR23523">
    <property type="match status" value="1"/>
</dbReference>
<dbReference type="SUPFAM" id="SSF103473">
    <property type="entry name" value="MFS general substrate transporter"/>
    <property type="match status" value="1"/>
</dbReference>
<dbReference type="Pfam" id="PF07690">
    <property type="entry name" value="MFS_1"/>
    <property type="match status" value="1"/>
</dbReference>
<feature type="transmembrane region" description="Helical" evidence="2">
    <location>
        <begin position="186"/>
        <end position="208"/>
    </location>
</feature>
<gene>
    <name evidence="3" type="ORF">E4U02_02805</name>
</gene>
<feature type="transmembrane region" description="Helical" evidence="2">
    <location>
        <begin position="338"/>
        <end position="359"/>
    </location>
</feature>
<keyword evidence="4" id="KW-1185">Reference proteome</keyword>
<keyword evidence="2" id="KW-1133">Transmembrane helix</keyword>
<dbReference type="PANTHER" id="PTHR23523:SF2">
    <property type="entry name" value="2-NITROIMIDAZOLE TRANSPORTER"/>
    <property type="match status" value="1"/>
</dbReference>
<dbReference type="Gene3D" id="1.20.1250.20">
    <property type="entry name" value="MFS general substrate transporter like domains"/>
    <property type="match status" value="2"/>
</dbReference>
<dbReference type="InterPro" id="IPR011701">
    <property type="entry name" value="MFS"/>
</dbReference>
<keyword evidence="2" id="KW-0812">Transmembrane</keyword>
<proteinExistence type="predicted"/>
<feature type="transmembrane region" description="Helical" evidence="2">
    <location>
        <begin position="365"/>
        <end position="390"/>
    </location>
</feature>
<evidence type="ECO:0000313" key="4">
    <source>
        <dbReference type="Proteomes" id="UP000298358"/>
    </source>
</evidence>
<dbReference type="InterPro" id="IPR052524">
    <property type="entry name" value="MFS_Cyanate_Porter"/>
</dbReference>
<dbReference type="AlphaFoldDB" id="A0A4Y9FXQ9"/>
<evidence type="ECO:0000313" key="3">
    <source>
        <dbReference type="EMBL" id="TFU34199.1"/>
    </source>
</evidence>
<reference evidence="3 4" key="1">
    <citation type="submission" date="2019-03" db="EMBL/GenBank/DDBJ databases">
        <title>Diversity of the mouse oral microbiome.</title>
        <authorList>
            <person name="Joseph S."/>
            <person name="Aduse-Opoku J."/>
            <person name="Curtis M."/>
            <person name="Wade W."/>
            <person name="Hashim A."/>
        </authorList>
    </citation>
    <scope>NUCLEOTIDE SEQUENCE [LARGE SCALE GENOMIC DNA]</scope>
    <source>
        <strain evidence="3 4">P1012</strain>
    </source>
</reference>
<feature type="transmembrane region" description="Helical" evidence="2">
    <location>
        <begin position="435"/>
        <end position="454"/>
    </location>
</feature>
<feature type="transmembrane region" description="Helical" evidence="2">
    <location>
        <begin position="306"/>
        <end position="331"/>
    </location>
</feature>
<accession>A0A4Y9FXQ9</accession>
<dbReference type="OrthoDB" id="5317164at2"/>
<feature type="compositionally biased region" description="Basic residues" evidence="1">
    <location>
        <begin position="1"/>
        <end position="11"/>
    </location>
</feature>
<dbReference type="GO" id="GO:0022857">
    <property type="term" value="F:transmembrane transporter activity"/>
    <property type="evidence" value="ECO:0007669"/>
    <property type="project" value="InterPro"/>
</dbReference>
<sequence>MSLLHRQRRPRAGAAVALGSRSRARRAARRAGGAHHHHLAAREASGLGVGRVTSARRVFPWLVIAGVLVAALSLRGPILAVTPVLRDIAGDYTLDGATASLLTTFPVLMFAALTPVAALVIRRAGAEIALMACLVAVAVGTLIRALPGFGWMLVGMAVIGAGITIGNVVIPVIIGRDVPAAQVSGVTAAYAAALNVGSLVTTLATASIAQATGWRLALLLWIALTVLGILLWALHLWRDRLPGVRWDEQVLGETPLTTATVPVVAPHSRRVLHQPVVWLLLAAFGCQSAAYYGMSTWLPAMLGDLIGADAAVAGALASLFQGVAILGPFVVPVLARRLPLAVPAALIVVCWLGFAGGMLLAPHLFVLWVVLGGIAHSGGFVVIFTVMVAVSRTSAETATMSAVVQGGAYVVGAASAPVIGALHDATGTWDLPQTVIVALTVGFGACLLTAVARVRR</sequence>
<organism evidence="3 4">
    <name type="scientific">Microbacterium paludicola</name>
    <dbReference type="NCBI Taxonomy" id="300019"/>
    <lineage>
        <taxon>Bacteria</taxon>
        <taxon>Bacillati</taxon>
        <taxon>Actinomycetota</taxon>
        <taxon>Actinomycetes</taxon>
        <taxon>Micrococcales</taxon>
        <taxon>Microbacteriaceae</taxon>
        <taxon>Microbacterium</taxon>
    </lineage>
</organism>
<dbReference type="InterPro" id="IPR036259">
    <property type="entry name" value="MFS_trans_sf"/>
</dbReference>
<evidence type="ECO:0000256" key="2">
    <source>
        <dbReference type="SAM" id="Phobius"/>
    </source>
</evidence>
<feature type="transmembrane region" description="Helical" evidence="2">
    <location>
        <begin position="402"/>
        <end position="423"/>
    </location>
</feature>
<feature type="transmembrane region" description="Helical" evidence="2">
    <location>
        <begin position="128"/>
        <end position="146"/>
    </location>
</feature>
<evidence type="ECO:0000256" key="1">
    <source>
        <dbReference type="SAM" id="MobiDB-lite"/>
    </source>
</evidence>
<feature type="transmembrane region" description="Helical" evidence="2">
    <location>
        <begin position="152"/>
        <end position="174"/>
    </location>
</feature>
<feature type="transmembrane region" description="Helical" evidence="2">
    <location>
        <begin position="58"/>
        <end position="78"/>
    </location>
</feature>
<protein>
    <submittedName>
        <fullName evidence="3">MFS transporter</fullName>
    </submittedName>
</protein>
<feature type="compositionally biased region" description="Basic residues" evidence="1">
    <location>
        <begin position="22"/>
        <end position="39"/>
    </location>
</feature>
<keyword evidence="2" id="KW-0472">Membrane</keyword>
<dbReference type="Proteomes" id="UP000298358">
    <property type="component" value="Unassembled WGS sequence"/>
</dbReference>
<feature type="transmembrane region" description="Helical" evidence="2">
    <location>
        <begin position="276"/>
        <end position="294"/>
    </location>
</feature>
<feature type="compositionally biased region" description="Low complexity" evidence="1">
    <location>
        <begin position="12"/>
        <end position="21"/>
    </location>
</feature>
<feature type="region of interest" description="Disordered" evidence="1">
    <location>
        <begin position="1"/>
        <end position="39"/>
    </location>
</feature>
<feature type="transmembrane region" description="Helical" evidence="2">
    <location>
        <begin position="214"/>
        <end position="237"/>
    </location>
</feature>
<comment type="caution">
    <text evidence="3">The sequence shown here is derived from an EMBL/GenBank/DDBJ whole genome shotgun (WGS) entry which is preliminary data.</text>
</comment>
<name>A0A4Y9FXQ9_9MICO</name>